<dbReference type="Pfam" id="PF06866">
    <property type="entry name" value="DUF1256"/>
    <property type="match status" value="1"/>
</dbReference>
<reference evidence="1 2" key="1">
    <citation type="submission" date="2022-05" db="EMBL/GenBank/DDBJ databases">
        <title>Sporolactobacillus sp nov CPB3-1, isolated from tree bark (Mangifera indica L.).</title>
        <authorList>
            <person name="Phuengjayaem S."/>
            <person name="Tanasupawat S."/>
        </authorList>
    </citation>
    <scope>NUCLEOTIDE SEQUENCE [LARGE SCALE GENOMIC DNA]</scope>
    <source>
        <strain evidence="1 2">CPB3-1</strain>
    </source>
</reference>
<organism evidence="1 2">
    <name type="scientific">Sporolactobacillus mangiferae</name>
    <dbReference type="NCBI Taxonomy" id="2940498"/>
    <lineage>
        <taxon>Bacteria</taxon>
        <taxon>Bacillati</taxon>
        <taxon>Bacillota</taxon>
        <taxon>Bacilli</taxon>
        <taxon>Bacillales</taxon>
        <taxon>Sporolactobacillaceae</taxon>
        <taxon>Sporolactobacillus</taxon>
    </lineage>
</organism>
<dbReference type="InterPro" id="IPR009665">
    <property type="entry name" value="YyaC"/>
</dbReference>
<accession>A0ABT0MBF2</accession>
<comment type="caution">
    <text evidence="1">The sequence shown here is derived from an EMBL/GenBank/DDBJ whole genome shotgun (WGS) entry which is preliminary data.</text>
</comment>
<evidence type="ECO:0000313" key="2">
    <source>
        <dbReference type="Proteomes" id="UP001203004"/>
    </source>
</evidence>
<keyword evidence="1" id="KW-0645">Protease</keyword>
<dbReference type="GO" id="GO:0008233">
    <property type="term" value="F:peptidase activity"/>
    <property type="evidence" value="ECO:0007669"/>
    <property type="project" value="UniProtKB-KW"/>
</dbReference>
<sequence length="201" mass="21990">MSLKLDQISEQPVTAQVHYQDASNHHSIIRTIRHFLPTAGTAPIVVVCIGTDRSTGDALGPLVGSDLEQRHLPNTYIYGTLEKPVHAVNLQETMALINVSYKNPFVIGIDACLGKQQNIGNIVVSEGPVFPGAGVKKQLLPVGDMNITGVVNISGFMEYSVLQNTRLHLVMSLSQVIAQVFSVALLTRRKNRLFSKLLFMD</sequence>
<keyword evidence="2" id="KW-1185">Reference proteome</keyword>
<proteinExistence type="predicted"/>
<dbReference type="Proteomes" id="UP001203004">
    <property type="component" value="Unassembled WGS sequence"/>
</dbReference>
<name>A0ABT0MBF2_9BACL</name>
<dbReference type="GO" id="GO:0006508">
    <property type="term" value="P:proteolysis"/>
    <property type="evidence" value="ECO:0007669"/>
    <property type="project" value="UniProtKB-KW"/>
</dbReference>
<dbReference type="SUPFAM" id="SSF53163">
    <property type="entry name" value="HybD-like"/>
    <property type="match status" value="1"/>
</dbReference>
<gene>
    <name evidence="1" type="primary">yyaC</name>
    <name evidence="1" type="ORF">M3N64_09640</name>
</gene>
<dbReference type="NCBIfam" id="TIGR02841">
    <property type="entry name" value="spore_YyaC"/>
    <property type="match status" value="1"/>
</dbReference>
<dbReference type="InterPro" id="IPR023430">
    <property type="entry name" value="Pept_HybD-like_dom_sf"/>
</dbReference>
<keyword evidence="1" id="KW-0378">Hydrolase</keyword>
<evidence type="ECO:0000313" key="1">
    <source>
        <dbReference type="EMBL" id="MCL1632201.1"/>
    </source>
</evidence>
<dbReference type="RefSeq" id="WP_249101679.1">
    <property type="nucleotide sequence ID" value="NZ_JAMAST010000011.1"/>
</dbReference>
<dbReference type="EMBL" id="JAMAST010000011">
    <property type="protein sequence ID" value="MCL1632201.1"/>
    <property type="molecule type" value="Genomic_DNA"/>
</dbReference>
<protein>
    <submittedName>
        <fullName evidence="1">Spore protease YyaC</fullName>
    </submittedName>
</protein>